<name>A0A8T9C559_9HELO</name>
<keyword evidence="3 6" id="KW-0812">Transmembrane</keyword>
<feature type="region of interest" description="Disordered" evidence="7">
    <location>
        <begin position="265"/>
        <end position="301"/>
    </location>
</feature>
<dbReference type="OrthoDB" id="3222at2759"/>
<evidence type="ECO:0000256" key="3">
    <source>
        <dbReference type="ARBA" id="ARBA00022692"/>
    </source>
</evidence>
<comment type="subcellular location">
    <subcellularLocation>
        <location evidence="1">Membrane</location>
        <topology evidence="1">Multi-pass membrane protein</topology>
    </subcellularLocation>
</comment>
<dbReference type="InterPro" id="IPR023271">
    <property type="entry name" value="Aquaporin-like"/>
</dbReference>
<feature type="compositionally biased region" description="Polar residues" evidence="7">
    <location>
        <begin position="273"/>
        <end position="291"/>
    </location>
</feature>
<organism evidence="9 10">
    <name type="scientific">Lachnellula suecica</name>
    <dbReference type="NCBI Taxonomy" id="602035"/>
    <lineage>
        <taxon>Eukaryota</taxon>
        <taxon>Fungi</taxon>
        <taxon>Dikarya</taxon>
        <taxon>Ascomycota</taxon>
        <taxon>Pezizomycotina</taxon>
        <taxon>Leotiomycetes</taxon>
        <taxon>Helotiales</taxon>
        <taxon>Lachnaceae</taxon>
        <taxon>Lachnellula</taxon>
    </lineage>
</organism>
<dbReference type="AlphaFoldDB" id="A0A8T9C559"/>
<keyword evidence="6" id="KW-0813">Transport</keyword>
<evidence type="ECO:0000256" key="1">
    <source>
        <dbReference type="ARBA" id="ARBA00004141"/>
    </source>
</evidence>
<dbReference type="GO" id="GO:0005886">
    <property type="term" value="C:plasma membrane"/>
    <property type="evidence" value="ECO:0007669"/>
    <property type="project" value="TreeGrafter"/>
</dbReference>
<keyword evidence="10" id="KW-1185">Reference proteome</keyword>
<keyword evidence="5 8" id="KW-0472">Membrane</keyword>
<feature type="compositionally biased region" description="Basic and acidic residues" evidence="7">
    <location>
        <begin position="292"/>
        <end position="301"/>
    </location>
</feature>
<dbReference type="GO" id="GO:0015250">
    <property type="term" value="F:water channel activity"/>
    <property type="evidence" value="ECO:0007669"/>
    <property type="project" value="TreeGrafter"/>
</dbReference>
<dbReference type="PANTHER" id="PTHR19139">
    <property type="entry name" value="AQUAPORIN TRANSPORTER"/>
    <property type="match status" value="1"/>
</dbReference>
<evidence type="ECO:0000313" key="9">
    <source>
        <dbReference type="EMBL" id="TVY73293.1"/>
    </source>
</evidence>
<comment type="similarity">
    <text evidence="2 6">Belongs to the MIP/aquaporin (TC 1.A.8) family.</text>
</comment>
<dbReference type="Gene3D" id="1.20.1080.10">
    <property type="entry name" value="Glycerol uptake facilitator protein"/>
    <property type="match status" value="1"/>
</dbReference>
<dbReference type="InterPro" id="IPR034294">
    <property type="entry name" value="Aquaporin_transptr"/>
</dbReference>
<evidence type="ECO:0000256" key="8">
    <source>
        <dbReference type="SAM" id="Phobius"/>
    </source>
</evidence>
<dbReference type="InterPro" id="IPR000425">
    <property type="entry name" value="MIP"/>
</dbReference>
<evidence type="ECO:0000256" key="6">
    <source>
        <dbReference type="RuleBase" id="RU000477"/>
    </source>
</evidence>
<comment type="caution">
    <text evidence="9">The sequence shown here is derived from an EMBL/GenBank/DDBJ whole genome shotgun (WGS) entry which is preliminary data.</text>
</comment>
<feature type="transmembrane region" description="Helical" evidence="8">
    <location>
        <begin position="237"/>
        <end position="257"/>
    </location>
</feature>
<evidence type="ECO:0000313" key="10">
    <source>
        <dbReference type="Proteomes" id="UP000469558"/>
    </source>
</evidence>
<feature type="transmembrane region" description="Helical" evidence="8">
    <location>
        <begin position="203"/>
        <end position="225"/>
    </location>
</feature>
<dbReference type="PRINTS" id="PR00783">
    <property type="entry name" value="MINTRINSICP"/>
</dbReference>
<evidence type="ECO:0000256" key="7">
    <source>
        <dbReference type="SAM" id="MobiDB-lite"/>
    </source>
</evidence>
<feature type="transmembrane region" description="Helical" evidence="8">
    <location>
        <begin position="42"/>
        <end position="61"/>
    </location>
</feature>
<reference evidence="9 10" key="1">
    <citation type="submission" date="2018-05" db="EMBL/GenBank/DDBJ databases">
        <title>Genome sequencing and assembly of the regulated plant pathogen Lachnellula willkommii and related sister species for the development of diagnostic species identification markers.</title>
        <authorList>
            <person name="Giroux E."/>
            <person name="Bilodeau G."/>
        </authorList>
    </citation>
    <scope>NUCLEOTIDE SEQUENCE [LARGE SCALE GENOMIC DNA]</scope>
    <source>
        <strain evidence="9 10">CBS 268.59</strain>
    </source>
</reference>
<keyword evidence="4 8" id="KW-1133">Transmembrane helix</keyword>
<dbReference type="PANTHER" id="PTHR19139:SF199">
    <property type="entry name" value="MIP17260P"/>
    <property type="match status" value="1"/>
</dbReference>
<feature type="transmembrane region" description="Helical" evidence="8">
    <location>
        <begin position="177"/>
        <end position="196"/>
    </location>
</feature>
<sequence length="301" mass="32201">MSQRTDEGLTDAGLTANADTHRHFNFINKTLRQLPPKARGHIVAAIGEFVGTLTFLFFAFAGTQVANISSNTNTGTTIVTTVAQKNPAQLLYISLSFGFSLAVNAWVFFRISGGLFNPAVTFGMWLIGSITLFRGVLLLFVQILGALAAAGLVSVLFSGGLNVSTELSTTTTIAQGFFIEMILTAQLVFTIFMLAAEKHAGTFIAPVGIGLALFICELTAMSFALKALHFKYLTPGLRYWVAPLTGAGLAAALYKLIKSLEYESANPDPETARPTTARTHQSNGHTAIESTVRSEEAAKVD</sequence>
<dbReference type="Pfam" id="PF00230">
    <property type="entry name" value="MIP"/>
    <property type="match status" value="1"/>
</dbReference>
<dbReference type="SUPFAM" id="SSF81338">
    <property type="entry name" value="Aquaporin-like"/>
    <property type="match status" value="1"/>
</dbReference>
<evidence type="ECO:0000256" key="5">
    <source>
        <dbReference type="ARBA" id="ARBA00023136"/>
    </source>
</evidence>
<proteinExistence type="inferred from homology"/>
<accession>A0A8T9C559</accession>
<evidence type="ECO:0000256" key="4">
    <source>
        <dbReference type="ARBA" id="ARBA00022989"/>
    </source>
</evidence>
<dbReference type="EMBL" id="QGMK01001124">
    <property type="protein sequence ID" value="TVY73293.1"/>
    <property type="molecule type" value="Genomic_DNA"/>
</dbReference>
<evidence type="ECO:0000256" key="2">
    <source>
        <dbReference type="ARBA" id="ARBA00006175"/>
    </source>
</evidence>
<dbReference type="Proteomes" id="UP000469558">
    <property type="component" value="Unassembled WGS sequence"/>
</dbReference>
<gene>
    <name evidence="9" type="primary">AQY2_1</name>
    <name evidence="9" type="ORF">LSUE1_G005069</name>
</gene>
<feature type="transmembrane region" description="Helical" evidence="8">
    <location>
        <begin position="132"/>
        <end position="157"/>
    </location>
</feature>
<protein>
    <submittedName>
        <fullName evidence="9">Aquaporin-2</fullName>
    </submittedName>
</protein>